<evidence type="ECO:0000256" key="1">
    <source>
        <dbReference type="ARBA" id="ARBA00022553"/>
    </source>
</evidence>
<proteinExistence type="predicted"/>
<dbReference type="PROSITE" id="PS50110">
    <property type="entry name" value="RESPONSE_REGULATORY"/>
    <property type="match status" value="1"/>
</dbReference>
<dbReference type="Pfam" id="PF00072">
    <property type="entry name" value="Response_reg"/>
    <property type="match status" value="1"/>
</dbReference>
<dbReference type="InterPro" id="IPR001789">
    <property type="entry name" value="Sig_transdc_resp-reg_receiver"/>
</dbReference>
<dbReference type="AlphaFoldDB" id="A0A2U2HFT7"/>
<comment type="caution">
    <text evidence="4">The sequence shown here is derived from an EMBL/GenBank/DDBJ whole genome shotgun (WGS) entry which is preliminary data.</text>
</comment>
<dbReference type="PANTHER" id="PTHR44591:SF25">
    <property type="entry name" value="CHEMOTAXIS TWO-COMPONENT RESPONSE REGULATOR"/>
    <property type="match status" value="1"/>
</dbReference>
<evidence type="ECO:0000256" key="2">
    <source>
        <dbReference type="PROSITE-ProRule" id="PRU00169"/>
    </source>
</evidence>
<dbReference type="SMART" id="SM00448">
    <property type="entry name" value="REC"/>
    <property type="match status" value="1"/>
</dbReference>
<dbReference type="InterPro" id="IPR011006">
    <property type="entry name" value="CheY-like_superfamily"/>
</dbReference>
<feature type="domain" description="Response regulatory" evidence="3">
    <location>
        <begin position="15"/>
        <end position="126"/>
    </location>
</feature>
<sequence>MASDRRSGTAARASAAAGADDDIAVLVLTRRELLGMLGHHVSSVSSAEEALELLGKSAFDVLLTDIGLSGMSGEDLAALSRVEPPLLEIIYSTGLPPSDAHANSAHRYLTKPYTMAQLEHALQVETLDVG</sequence>
<dbReference type="SUPFAM" id="SSF52172">
    <property type="entry name" value="CheY-like"/>
    <property type="match status" value="1"/>
</dbReference>
<keyword evidence="1 2" id="KW-0597">Phosphoprotein</keyword>
<evidence type="ECO:0000259" key="3">
    <source>
        <dbReference type="PROSITE" id="PS50110"/>
    </source>
</evidence>
<evidence type="ECO:0000313" key="5">
    <source>
        <dbReference type="Proteomes" id="UP000241421"/>
    </source>
</evidence>
<evidence type="ECO:0000313" key="4">
    <source>
        <dbReference type="EMBL" id="PWF43170.1"/>
    </source>
</evidence>
<dbReference type="GO" id="GO:0000160">
    <property type="term" value="P:phosphorelay signal transduction system"/>
    <property type="evidence" value="ECO:0007669"/>
    <property type="project" value="InterPro"/>
</dbReference>
<reference evidence="4 5" key="1">
    <citation type="submission" date="2018-04" db="EMBL/GenBank/DDBJ databases">
        <title>Massilia violaceinigra sp. nov., a novel purple-pigmented bacterium isolated from Tianshan glacier, Xinjiang, China.</title>
        <authorList>
            <person name="Wang H."/>
        </authorList>
    </citation>
    <scope>NUCLEOTIDE SEQUENCE [LARGE SCALE GENOMIC DNA]</scope>
    <source>
        <strain evidence="4 5">B448-2</strain>
    </source>
</reference>
<protein>
    <recommendedName>
        <fullName evidence="3">Response regulatory domain-containing protein</fullName>
    </recommendedName>
</protein>
<dbReference type="OrthoDB" id="9802155at2"/>
<accession>A0A2U2HFT7</accession>
<dbReference type="Gene3D" id="3.40.50.2300">
    <property type="match status" value="1"/>
</dbReference>
<dbReference type="Proteomes" id="UP000241421">
    <property type="component" value="Unassembled WGS sequence"/>
</dbReference>
<dbReference type="EMBL" id="PXWF02000284">
    <property type="protein sequence ID" value="PWF43170.1"/>
    <property type="molecule type" value="Genomic_DNA"/>
</dbReference>
<gene>
    <name evidence="4" type="ORF">C7C56_021475</name>
</gene>
<dbReference type="InterPro" id="IPR050595">
    <property type="entry name" value="Bact_response_regulator"/>
</dbReference>
<feature type="modified residue" description="4-aspartylphosphate" evidence="2">
    <location>
        <position position="65"/>
    </location>
</feature>
<dbReference type="PANTHER" id="PTHR44591">
    <property type="entry name" value="STRESS RESPONSE REGULATOR PROTEIN 1"/>
    <property type="match status" value="1"/>
</dbReference>
<organism evidence="4 5">
    <name type="scientific">Massilia glaciei</name>
    <dbReference type="NCBI Taxonomy" id="1524097"/>
    <lineage>
        <taxon>Bacteria</taxon>
        <taxon>Pseudomonadati</taxon>
        <taxon>Pseudomonadota</taxon>
        <taxon>Betaproteobacteria</taxon>
        <taxon>Burkholderiales</taxon>
        <taxon>Oxalobacteraceae</taxon>
        <taxon>Telluria group</taxon>
        <taxon>Massilia</taxon>
    </lineage>
</organism>
<name>A0A2U2HFT7_9BURK</name>
<keyword evidence="5" id="KW-1185">Reference proteome</keyword>